<gene>
    <name evidence="2" type="ORF">PMAYCL1PPCAC_18128</name>
</gene>
<dbReference type="AlphaFoldDB" id="A0AAN5CNZ8"/>
<dbReference type="InterPro" id="IPR010920">
    <property type="entry name" value="LSM_dom_sf"/>
</dbReference>
<dbReference type="GO" id="GO:0071209">
    <property type="term" value="F:U7 snRNA binding"/>
    <property type="evidence" value="ECO:0007669"/>
    <property type="project" value="InterPro"/>
</dbReference>
<dbReference type="PANTHER" id="PTHR21415">
    <property type="entry name" value="U7 SNRNA-ASSOCIATED SM-LIKE PROTEIN LSM11"/>
    <property type="match status" value="1"/>
</dbReference>
<dbReference type="GO" id="GO:0005683">
    <property type="term" value="C:U7 snRNP"/>
    <property type="evidence" value="ECO:0007669"/>
    <property type="project" value="TreeGrafter"/>
</dbReference>
<organism evidence="2 3">
    <name type="scientific">Pristionchus mayeri</name>
    <dbReference type="NCBI Taxonomy" id="1317129"/>
    <lineage>
        <taxon>Eukaryota</taxon>
        <taxon>Metazoa</taxon>
        <taxon>Ecdysozoa</taxon>
        <taxon>Nematoda</taxon>
        <taxon>Chromadorea</taxon>
        <taxon>Rhabditida</taxon>
        <taxon>Rhabditina</taxon>
        <taxon>Diplogasteromorpha</taxon>
        <taxon>Diplogasteroidea</taxon>
        <taxon>Neodiplogasteridae</taxon>
        <taxon>Pristionchus</taxon>
    </lineage>
</organism>
<dbReference type="Gene3D" id="2.30.30.100">
    <property type="match status" value="1"/>
</dbReference>
<protein>
    <recommendedName>
        <fullName evidence="1">Sm domain-containing protein</fullName>
    </recommendedName>
</protein>
<accession>A0AAN5CNZ8</accession>
<reference evidence="3" key="1">
    <citation type="submission" date="2022-10" db="EMBL/GenBank/DDBJ databases">
        <title>Genome assembly of Pristionchus species.</title>
        <authorList>
            <person name="Yoshida K."/>
            <person name="Sommer R.J."/>
        </authorList>
    </citation>
    <scope>NUCLEOTIDE SEQUENCE [LARGE SCALE GENOMIC DNA]</scope>
    <source>
        <strain evidence="3">RS5460</strain>
    </source>
</reference>
<feature type="domain" description="Sm" evidence="1">
    <location>
        <begin position="143"/>
        <end position="240"/>
    </location>
</feature>
<dbReference type="PANTHER" id="PTHR21415:SF1">
    <property type="entry name" value="U7 SNRNA-ASSOCIATED SM-LIKE PROTEIN LSM11"/>
    <property type="match status" value="1"/>
</dbReference>
<dbReference type="InterPro" id="IPR039267">
    <property type="entry name" value="Lsm11"/>
</dbReference>
<evidence type="ECO:0000259" key="1">
    <source>
        <dbReference type="SMART" id="SM00651"/>
    </source>
</evidence>
<dbReference type="Proteomes" id="UP001328107">
    <property type="component" value="Unassembled WGS sequence"/>
</dbReference>
<comment type="caution">
    <text evidence="2">The sequence shown here is derived from an EMBL/GenBank/DDBJ whole genome shotgun (WGS) entry which is preliminary data.</text>
</comment>
<dbReference type="GO" id="GO:0006398">
    <property type="term" value="P:mRNA 3'-end processing by stem-loop binding and cleavage"/>
    <property type="evidence" value="ECO:0007669"/>
    <property type="project" value="TreeGrafter"/>
</dbReference>
<dbReference type="InterPro" id="IPR001163">
    <property type="entry name" value="Sm_dom_euk/arc"/>
</dbReference>
<dbReference type="EMBL" id="BTRK01000004">
    <property type="protein sequence ID" value="GMR47933.1"/>
    <property type="molecule type" value="Genomic_DNA"/>
</dbReference>
<keyword evidence="3" id="KW-1185">Reference proteome</keyword>
<evidence type="ECO:0000313" key="2">
    <source>
        <dbReference type="EMBL" id="GMR47933.1"/>
    </source>
</evidence>
<dbReference type="SUPFAM" id="SSF50182">
    <property type="entry name" value="Sm-like ribonucleoproteins"/>
    <property type="match status" value="1"/>
</dbReference>
<dbReference type="SMART" id="SM00651">
    <property type="entry name" value="Sm"/>
    <property type="match status" value="1"/>
</dbReference>
<feature type="non-terminal residue" evidence="2">
    <location>
        <position position="1"/>
    </location>
</feature>
<sequence length="241" mass="27939">SSSDLFQRNSVYYPLDYLKGKKSVRMDNTTDDNDDVFLSADFDPEQALNEPISPGGCDDDIYIFEKFLLDQDNSLASLILERAEYENKAVLTKKEEKRRREIRLQNMTTGRNRELFETKMKKKKDTVIEKMEKIKGPLIALASAVTDCRIIEIRCRNMNRVDRVMRGVPVAFDKHWNIILRDVKDRQKPSRSEGGAHLIKRSILPAFARWTKLDPPHSQYRARSLPCSFIKGDTICLVRIL</sequence>
<proteinExistence type="predicted"/>
<name>A0AAN5CNZ8_9BILA</name>
<evidence type="ECO:0000313" key="3">
    <source>
        <dbReference type="Proteomes" id="UP001328107"/>
    </source>
</evidence>